<dbReference type="Pfam" id="PF02897">
    <property type="entry name" value="Peptidase_S9_N"/>
    <property type="match status" value="1"/>
</dbReference>
<name>A0A2M7G4W4_9BACT</name>
<evidence type="ECO:0000256" key="5">
    <source>
        <dbReference type="ARBA" id="ARBA00022801"/>
    </source>
</evidence>
<dbReference type="Gene3D" id="2.130.10.120">
    <property type="entry name" value="Prolyl oligopeptidase, N-terminal domain"/>
    <property type="match status" value="1"/>
</dbReference>
<keyword evidence="6" id="KW-0720">Serine protease</keyword>
<dbReference type="EMBL" id="PFFQ01000032">
    <property type="protein sequence ID" value="PIW16976.1"/>
    <property type="molecule type" value="Genomic_DNA"/>
</dbReference>
<dbReference type="AlphaFoldDB" id="A0A2M7G4W4"/>
<dbReference type="Proteomes" id="UP000231019">
    <property type="component" value="Unassembled WGS sequence"/>
</dbReference>
<keyword evidence="5" id="KW-0378">Hydrolase</keyword>
<protein>
    <recommendedName>
        <fullName evidence="3">prolyl oligopeptidase</fullName>
        <ecNumber evidence="3">3.4.21.26</ecNumber>
    </recommendedName>
</protein>
<evidence type="ECO:0000259" key="8">
    <source>
        <dbReference type="Pfam" id="PF02897"/>
    </source>
</evidence>
<feature type="domain" description="Peptidase S9 prolyl oligopeptidase catalytic" evidence="7">
    <location>
        <begin position="473"/>
        <end position="686"/>
    </location>
</feature>
<dbReference type="InterPro" id="IPR051167">
    <property type="entry name" value="Prolyl_oligopep/macrocyclase"/>
</dbReference>
<evidence type="ECO:0000256" key="2">
    <source>
        <dbReference type="ARBA" id="ARBA00005228"/>
    </source>
</evidence>
<reference evidence="9 10" key="1">
    <citation type="submission" date="2017-09" db="EMBL/GenBank/DDBJ databases">
        <title>Depth-based differentiation of microbial function through sediment-hosted aquifers and enrichment of novel symbionts in the deep terrestrial subsurface.</title>
        <authorList>
            <person name="Probst A.J."/>
            <person name="Ladd B."/>
            <person name="Jarett J.K."/>
            <person name="Geller-Mcgrath D.E."/>
            <person name="Sieber C.M."/>
            <person name="Emerson J.B."/>
            <person name="Anantharaman K."/>
            <person name="Thomas B.C."/>
            <person name="Malmstrom R."/>
            <person name="Stieglmeier M."/>
            <person name="Klingl A."/>
            <person name="Woyke T."/>
            <person name="Ryan C.M."/>
            <person name="Banfield J.F."/>
        </authorList>
    </citation>
    <scope>NUCLEOTIDE SEQUENCE [LARGE SCALE GENOMIC DNA]</scope>
    <source>
        <strain evidence="9">CG17_big_fil_post_rev_8_21_14_2_50_48_46</strain>
    </source>
</reference>
<dbReference type="PROSITE" id="PS00708">
    <property type="entry name" value="PRO_ENDOPEP_SER"/>
    <property type="match status" value="1"/>
</dbReference>
<dbReference type="InterPro" id="IPR029058">
    <property type="entry name" value="AB_hydrolase_fold"/>
</dbReference>
<dbReference type="GO" id="GO:0070012">
    <property type="term" value="F:oligopeptidase activity"/>
    <property type="evidence" value="ECO:0007669"/>
    <property type="project" value="TreeGrafter"/>
</dbReference>
<dbReference type="PRINTS" id="PR00862">
    <property type="entry name" value="PROLIGOPTASE"/>
</dbReference>
<dbReference type="InterPro" id="IPR002471">
    <property type="entry name" value="Pept_S9_AS"/>
</dbReference>
<dbReference type="GO" id="GO:0004252">
    <property type="term" value="F:serine-type endopeptidase activity"/>
    <property type="evidence" value="ECO:0007669"/>
    <property type="project" value="UniProtKB-EC"/>
</dbReference>
<dbReference type="InterPro" id="IPR002470">
    <property type="entry name" value="Peptidase_S9A"/>
</dbReference>
<evidence type="ECO:0000256" key="1">
    <source>
        <dbReference type="ARBA" id="ARBA00001070"/>
    </source>
</evidence>
<dbReference type="PANTHER" id="PTHR42881:SF2">
    <property type="entry name" value="PROLYL ENDOPEPTIDASE"/>
    <property type="match status" value="1"/>
</dbReference>
<dbReference type="FunFam" id="3.40.50.1820:FF:000005">
    <property type="entry name" value="Prolyl endopeptidase"/>
    <property type="match status" value="1"/>
</dbReference>
<evidence type="ECO:0000259" key="7">
    <source>
        <dbReference type="Pfam" id="PF00326"/>
    </source>
</evidence>
<dbReference type="InterPro" id="IPR023302">
    <property type="entry name" value="Pept_S9A_N"/>
</dbReference>
<dbReference type="PANTHER" id="PTHR42881">
    <property type="entry name" value="PROLYL ENDOPEPTIDASE"/>
    <property type="match status" value="1"/>
</dbReference>
<comment type="similarity">
    <text evidence="2">Belongs to the peptidase S9A family.</text>
</comment>
<dbReference type="Pfam" id="PF00326">
    <property type="entry name" value="Peptidase_S9"/>
    <property type="match status" value="1"/>
</dbReference>
<comment type="catalytic activity">
    <reaction evidence="1">
        <text>Hydrolysis of Pro-|-Xaa &gt;&gt; Ala-|-Xaa in oligopeptides.</text>
        <dbReference type="EC" id="3.4.21.26"/>
    </reaction>
</comment>
<evidence type="ECO:0000256" key="6">
    <source>
        <dbReference type="ARBA" id="ARBA00022825"/>
    </source>
</evidence>
<sequence length="693" mass="79457">MSQEQQSFTYPEAKREEIVEDYHGTSVADPYRWLENPATPESRAWTDEQNQLTRAFVDSPVRGQILSRLKEVCDYDRWSAPEKAGDHYFFWKHEGLKNQPVLYTTTRFTSEPKVLLNPNAFSKEGTVSVMSTTPSWDGNQLAYSLSHRGSDWQEIRIRDVKTGQDSHEVLMHTKFAGIAWNHENTGFYYNRYPDPGTVQDADLSYYNAVYWHELGTVQDDDILVYERPDDKDLDFWPTMTEDGQYLLLTVFLGTDRRNRIYYRPENSRAGFIRLLDQADAHYQFVGNEGDTFYFFTDHQAPHGRLVGIQLKKPDPEHWLEIIPEHEDILVNVTLAGNRFVAVYQHHAHHKLRIYDLEGTYQDDIPLPTLGAVSELNGRRYQNELFFGFTSFLFPTRTYSYQMQAHDLIDLHEHIQVAGFQAEDYVVHQEFATSPDGTRVPMFLVHRKDFTPTGETPVLMYGYGGFRQSLTPQFTATLLPWLEQGGIYCQVNTRGGFEYGVEWYKAGTLERKQNVFDDFISAGEWLIANNYTSPQKLAIRGGSNGGLLVGACMLQRPDLFGAVVCQVPVLDMLRYHRFTIGRYWVTDYGNAEARVEDFNFLYAYSPLHNVKGGVIYPPVLITSADHDDRVVPSHAKKFAATLQHASHGHNLVLLRVDTDAGHGRGKPLSKTLEEMSDIYAFLFKITGLSYSSQG</sequence>
<organism evidence="9 10">
    <name type="scientific">bacterium (Candidatus Blackallbacteria) CG17_big_fil_post_rev_8_21_14_2_50_48_46</name>
    <dbReference type="NCBI Taxonomy" id="2014261"/>
    <lineage>
        <taxon>Bacteria</taxon>
        <taxon>Candidatus Blackallbacteria</taxon>
    </lineage>
</organism>
<dbReference type="SUPFAM" id="SSF50993">
    <property type="entry name" value="Peptidase/esterase 'gauge' domain"/>
    <property type="match status" value="1"/>
</dbReference>
<dbReference type="SUPFAM" id="SSF53474">
    <property type="entry name" value="alpha/beta-Hydrolases"/>
    <property type="match status" value="1"/>
</dbReference>
<evidence type="ECO:0000313" key="10">
    <source>
        <dbReference type="Proteomes" id="UP000231019"/>
    </source>
</evidence>
<evidence type="ECO:0000256" key="3">
    <source>
        <dbReference type="ARBA" id="ARBA00011897"/>
    </source>
</evidence>
<accession>A0A2M7G4W4</accession>
<keyword evidence="4" id="KW-0645">Protease</keyword>
<gene>
    <name evidence="9" type="ORF">COW36_10920</name>
</gene>
<feature type="domain" description="Peptidase S9A N-terminal" evidence="8">
    <location>
        <begin position="11"/>
        <end position="404"/>
    </location>
</feature>
<proteinExistence type="inferred from homology"/>
<evidence type="ECO:0000313" key="9">
    <source>
        <dbReference type="EMBL" id="PIW16976.1"/>
    </source>
</evidence>
<comment type="caution">
    <text evidence="9">The sequence shown here is derived from an EMBL/GenBank/DDBJ whole genome shotgun (WGS) entry which is preliminary data.</text>
</comment>
<dbReference type="GO" id="GO:0006508">
    <property type="term" value="P:proteolysis"/>
    <property type="evidence" value="ECO:0007669"/>
    <property type="project" value="UniProtKB-KW"/>
</dbReference>
<evidence type="ECO:0000256" key="4">
    <source>
        <dbReference type="ARBA" id="ARBA00022670"/>
    </source>
</evidence>
<dbReference type="GO" id="GO:0005829">
    <property type="term" value="C:cytosol"/>
    <property type="evidence" value="ECO:0007669"/>
    <property type="project" value="TreeGrafter"/>
</dbReference>
<dbReference type="InterPro" id="IPR001375">
    <property type="entry name" value="Peptidase_S9_cat"/>
</dbReference>
<dbReference type="EC" id="3.4.21.26" evidence="3"/>
<dbReference type="Gene3D" id="3.40.50.1820">
    <property type="entry name" value="alpha/beta hydrolase"/>
    <property type="match status" value="1"/>
</dbReference>